<accession>A0A9N7R0U7</accession>
<protein>
    <submittedName>
        <fullName evidence="1">Uncharacterized protein</fullName>
    </submittedName>
</protein>
<name>A0A9N7R0U7_STRHE</name>
<dbReference type="EMBL" id="CACSLK010000984">
    <property type="protein sequence ID" value="CAA0807163.1"/>
    <property type="molecule type" value="Genomic_DNA"/>
</dbReference>
<dbReference type="Proteomes" id="UP001153555">
    <property type="component" value="Unassembled WGS sequence"/>
</dbReference>
<gene>
    <name evidence="1" type="ORF">SHERM_10029</name>
</gene>
<proteinExistence type="predicted"/>
<comment type="caution">
    <text evidence="1">The sequence shown here is derived from an EMBL/GenBank/DDBJ whole genome shotgun (WGS) entry which is preliminary data.</text>
</comment>
<feature type="non-terminal residue" evidence="1">
    <location>
        <position position="51"/>
    </location>
</feature>
<evidence type="ECO:0000313" key="2">
    <source>
        <dbReference type="Proteomes" id="UP001153555"/>
    </source>
</evidence>
<sequence>MKLGKNGGNLRRYQRGVFQILMKVLLIFLNEREMAGRGVGSLILTVSALGV</sequence>
<dbReference type="AlphaFoldDB" id="A0A9N7R0U7"/>
<organism evidence="1 2">
    <name type="scientific">Striga hermonthica</name>
    <name type="common">Purple witchweed</name>
    <name type="synonym">Buchnera hermonthica</name>
    <dbReference type="NCBI Taxonomy" id="68872"/>
    <lineage>
        <taxon>Eukaryota</taxon>
        <taxon>Viridiplantae</taxon>
        <taxon>Streptophyta</taxon>
        <taxon>Embryophyta</taxon>
        <taxon>Tracheophyta</taxon>
        <taxon>Spermatophyta</taxon>
        <taxon>Magnoliopsida</taxon>
        <taxon>eudicotyledons</taxon>
        <taxon>Gunneridae</taxon>
        <taxon>Pentapetalae</taxon>
        <taxon>asterids</taxon>
        <taxon>lamiids</taxon>
        <taxon>Lamiales</taxon>
        <taxon>Orobanchaceae</taxon>
        <taxon>Buchnereae</taxon>
        <taxon>Striga</taxon>
    </lineage>
</organism>
<reference evidence="1" key="1">
    <citation type="submission" date="2019-12" db="EMBL/GenBank/DDBJ databases">
        <authorList>
            <person name="Scholes J."/>
        </authorList>
    </citation>
    <scope>NUCLEOTIDE SEQUENCE</scope>
</reference>
<keyword evidence="2" id="KW-1185">Reference proteome</keyword>
<evidence type="ECO:0000313" key="1">
    <source>
        <dbReference type="EMBL" id="CAA0807163.1"/>
    </source>
</evidence>